<dbReference type="RefSeq" id="WP_189443588.1">
    <property type="nucleotide sequence ID" value="NZ_BMZI01000002.1"/>
</dbReference>
<dbReference type="Proteomes" id="UP000646745">
    <property type="component" value="Unassembled WGS sequence"/>
</dbReference>
<dbReference type="InterPro" id="IPR006664">
    <property type="entry name" value="OMP_bac"/>
</dbReference>
<dbReference type="Pfam" id="PF13488">
    <property type="entry name" value="Gly-zipper_Omp"/>
    <property type="match status" value="1"/>
</dbReference>
<dbReference type="PRINTS" id="PR01021">
    <property type="entry name" value="OMPADOMAIN"/>
</dbReference>
<evidence type="ECO:0000313" key="8">
    <source>
        <dbReference type="Proteomes" id="UP000646745"/>
    </source>
</evidence>
<dbReference type="SUPFAM" id="SSF103088">
    <property type="entry name" value="OmpA-like"/>
    <property type="match status" value="1"/>
</dbReference>
<dbReference type="InterPro" id="IPR006690">
    <property type="entry name" value="OMPA-like_CS"/>
</dbReference>
<evidence type="ECO:0000256" key="3">
    <source>
        <dbReference type="ARBA" id="ARBA00023237"/>
    </source>
</evidence>
<evidence type="ECO:0000256" key="4">
    <source>
        <dbReference type="PROSITE-ProRule" id="PRU00473"/>
    </source>
</evidence>
<feature type="transmembrane region" description="Helical" evidence="5">
    <location>
        <begin position="49"/>
        <end position="66"/>
    </location>
</feature>
<dbReference type="EMBL" id="BMZI01000002">
    <property type="protein sequence ID" value="GHB14118.1"/>
    <property type="molecule type" value="Genomic_DNA"/>
</dbReference>
<dbReference type="PANTHER" id="PTHR30329:SF21">
    <property type="entry name" value="LIPOPROTEIN YIAD-RELATED"/>
    <property type="match status" value="1"/>
</dbReference>
<keyword evidence="8" id="KW-1185">Reference proteome</keyword>
<dbReference type="Gene3D" id="3.30.1330.60">
    <property type="entry name" value="OmpA-like domain"/>
    <property type="match status" value="1"/>
</dbReference>
<evidence type="ECO:0000256" key="5">
    <source>
        <dbReference type="SAM" id="Phobius"/>
    </source>
</evidence>
<reference evidence="8" key="1">
    <citation type="journal article" date="2019" name="Int. J. Syst. Evol. Microbiol.">
        <title>The Global Catalogue of Microorganisms (GCM) 10K type strain sequencing project: providing services to taxonomists for standard genome sequencing and annotation.</title>
        <authorList>
            <consortium name="The Broad Institute Genomics Platform"/>
            <consortium name="The Broad Institute Genome Sequencing Center for Infectious Disease"/>
            <person name="Wu L."/>
            <person name="Ma J."/>
        </authorList>
    </citation>
    <scope>NUCLEOTIDE SEQUENCE [LARGE SCALE GENOMIC DNA]</scope>
    <source>
        <strain evidence="8">KCTC 32998</strain>
    </source>
</reference>
<evidence type="ECO:0000256" key="2">
    <source>
        <dbReference type="ARBA" id="ARBA00023136"/>
    </source>
</evidence>
<proteinExistence type="predicted"/>
<sequence length="237" mass="24286">MKSNGVTKDVKTRSNLWLAMPVALAVGVTGCASSGGENTSQQGGGNTKTWSGAGIGAVAGAVAGALTGDGGSSTRDRALIGAAAGAAIGGGVGAYMDKQEKELRNRLDGTGIGVERDGNNLILNMPSSVTFDIDSSDLQTPARQALNDVNAVLRAYPETRINVAGYTDSTGSDSYNQKLSERRASAVATYLEQGGVESTRINAIGYGESNPVASNDTDAGRAQNRRVEITLTPTQQS</sequence>
<dbReference type="PROSITE" id="PS01068">
    <property type="entry name" value="OMPA_1"/>
    <property type="match status" value="1"/>
</dbReference>
<dbReference type="Pfam" id="PF00691">
    <property type="entry name" value="OmpA"/>
    <property type="match status" value="1"/>
</dbReference>
<feature type="transmembrane region" description="Helical" evidence="5">
    <location>
        <begin position="78"/>
        <end position="96"/>
    </location>
</feature>
<dbReference type="PRINTS" id="PR01023">
    <property type="entry name" value="NAFLGMOTY"/>
</dbReference>
<comment type="subcellular location">
    <subcellularLocation>
        <location evidence="1">Cell outer membrane</location>
    </subcellularLocation>
</comment>
<dbReference type="InterPro" id="IPR036737">
    <property type="entry name" value="OmpA-like_sf"/>
</dbReference>
<dbReference type="InterPro" id="IPR006665">
    <property type="entry name" value="OmpA-like"/>
</dbReference>
<evidence type="ECO:0000313" key="7">
    <source>
        <dbReference type="EMBL" id="GHB14118.1"/>
    </source>
</evidence>
<dbReference type="InterPro" id="IPR039567">
    <property type="entry name" value="Gly-zipper"/>
</dbReference>
<dbReference type="CDD" id="cd07185">
    <property type="entry name" value="OmpA_C-like"/>
    <property type="match status" value="1"/>
</dbReference>
<dbReference type="PROSITE" id="PS51123">
    <property type="entry name" value="OMPA_2"/>
    <property type="match status" value="1"/>
</dbReference>
<dbReference type="PROSITE" id="PS51257">
    <property type="entry name" value="PROKAR_LIPOPROTEIN"/>
    <property type="match status" value="1"/>
</dbReference>
<comment type="caution">
    <text evidence="7">The sequence shown here is derived from an EMBL/GenBank/DDBJ whole genome shotgun (WGS) entry which is preliminary data.</text>
</comment>
<protein>
    <recommendedName>
        <fullName evidence="6">OmpA-like domain-containing protein</fullName>
    </recommendedName>
</protein>
<keyword evidence="5" id="KW-0812">Transmembrane</keyword>
<gene>
    <name evidence="7" type="ORF">GCM10009038_10540</name>
</gene>
<keyword evidence="5" id="KW-1133">Transmembrane helix</keyword>
<organism evidence="7 8">
    <name type="scientific">Salinicola rhizosphaerae</name>
    <dbReference type="NCBI Taxonomy" id="1443141"/>
    <lineage>
        <taxon>Bacteria</taxon>
        <taxon>Pseudomonadati</taxon>
        <taxon>Pseudomonadota</taxon>
        <taxon>Gammaproteobacteria</taxon>
        <taxon>Oceanospirillales</taxon>
        <taxon>Halomonadaceae</taxon>
        <taxon>Salinicola</taxon>
    </lineage>
</organism>
<accession>A0ABQ3DW83</accession>
<evidence type="ECO:0000259" key="6">
    <source>
        <dbReference type="PROSITE" id="PS51123"/>
    </source>
</evidence>
<keyword evidence="3" id="KW-0998">Cell outer membrane</keyword>
<evidence type="ECO:0000256" key="1">
    <source>
        <dbReference type="ARBA" id="ARBA00004442"/>
    </source>
</evidence>
<feature type="domain" description="OmpA-like" evidence="6">
    <location>
        <begin position="118"/>
        <end position="235"/>
    </location>
</feature>
<keyword evidence="2 4" id="KW-0472">Membrane</keyword>
<dbReference type="PANTHER" id="PTHR30329">
    <property type="entry name" value="STATOR ELEMENT OF FLAGELLAR MOTOR COMPLEX"/>
    <property type="match status" value="1"/>
</dbReference>
<name>A0ABQ3DW83_9GAMM</name>
<dbReference type="InterPro" id="IPR050330">
    <property type="entry name" value="Bact_OuterMem_StrucFunc"/>
</dbReference>